<proteinExistence type="inferred from homology"/>
<evidence type="ECO:0000313" key="8">
    <source>
        <dbReference type="Proteomes" id="UP000049472"/>
    </source>
</evidence>
<dbReference type="CDD" id="cd08551">
    <property type="entry name" value="Fe-ADH"/>
    <property type="match status" value="1"/>
</dbReference>
<evidence type="ECO:0000259" key="5">
    <source>
        <dbReference type="Pfam" id="PF25137"/>
    </source>
</evidence>
<dbReference type="Proteomes" id="UP000049472">
    <property type="component" value="Unassembled WGS sequence"/>
</dbReference>
<sequence>METFNFSVPQDITVGKGSLSKLPEIAKKLGGKHALIISGPHLEKMGLVKKAADYLASVDIKADTFTDIEANPSVTTVEKATAKYLESGADFIVAFGGGSPMDVAKAVGVVAKYGGSVTDYEGAHKVPGPIVPLIAIPTTAGTGSEVTAFSVITDHSRNYKLTVFSYEILPKYAILDAELITTAPASVAAACGIDAFIHAEEAYVSTAASPFSDALAEKAMALIGKNIRRFVANRNDIEAAEAMMTGSLFAGIAFSFARLGNVHAMSHPVSAFFDVPHGVANAVLLPVIAEYNALADHGKYLTIYNDISPIPAYADEFEPMMLVDAIRELCTDIGIPENLTIAINNASKTGTVTKEEIESKIEPMAVDAMKSGNIAVNPRTSRQCDIEMLYRRAL</sequence>
<dbReference type="SUPFAM" id="SSF56796">
    <property type="entry name" value="Dehydroquinate synthase-like"/>
    <property type="match status" value="1"/>
</dbReference>
<reference evidence="6" key="1">
    <citation type="submission" date="2015-05" db="EMBL/GenBank/DDBJ databases">
        <authorList>
            <person name="Wang D.B."/>
            <person name="Wang M."/>
        </authorList>
    </citation>
    <scope>NUCLEOTIDE SEQUENCE [LARGE SCALE GENOMIC DNA]</scope>
    <source>
        <strain evidence="6">T1-815</strain>
    </source>
</reference>
<dbReference type="RefSeq" id="WP_055062823.1">
    <property type="nucleotide sequence ID" value="NZ_CVRQ01000069.1"/>
</dbReference>
<keyword evidence="8" id="KW-1185">Reference proteome</keyword>
<dbReference type="GO" id="GO:0046872">
    <property type="term" value="F:metal ion binding"/>
    <property type="evidence" value="ECO:0007669"/>
    <property type="project" value="InterPro"/>
</dbReference>
<protein>
    <submittedName>
        <fullName evidence="6 7">Alcohol dehydrogenase</fullName>
    </submittedName>
</protein>
<dbReference type="Gene3D" id="3.40.50.1970">
    <property type="match status" value="1"/>
</dbReference>
<comment type="similarity">
    <text evidence="1">Belongs to the iron-containing alcohol dehydrogenase family.</text>
</comment>
<dbReference type="InterPro" id="IPR018211">
    <property type="entry name" value="ADH_Fe_CS"/>
</dbReference>
<feature type="domain" description="Fe-containing alcohol dehydrogenase-like C-terminal" evidence="5">
    <location>
        <begin position="189"/>
        <end position="393"/>
    </location>
</feature>
<dbReference type="Gene3D" id="1.20.1090.10">
    <property type="entry name" value="Dehydroquinate synthase-like - alpha domain"/>
    <property type="match status" value="1"/>
</dbReference>
<dbReference type="EMBL" id="CVRQ01000069">
    <property type="protein sequence ID" value="CRL42435.1"/>
    <property type="molecule type" value="Genomic_DNA"/>
</dbReference>
<feature type="domain" description="Alcohol dehydrogenase iron-type/glycerol dehydrogenase GldA" evidence="4">
    <location>
        <begin position="9"/>
        <end position="176"/>
    </location>
</feature>
<dbReference type="EMBL" id="VSTF01000003">
    <property type="protein sequence ID" value="TYL60880.1"/>
    <property type="molecule type" value="Genomic_DNA"/>
</dbReference>
<gene>
    <name evidence="7" type="ORF">FYL31_04440</name>
    <name evidence="6" type="ORF">T1815_01811</name>
</gene>
<dbReference type="InterPro" id="IPR056798">
    <property type="entry name" value="ADH_Fe_C"/>
</dbReference>
<evidence type="ECO:0000259" key="4">
    <source>
        <dbReference type="Pfam" id="PF00465"/>
    </source>
</evidence>
<dbReference type="PROSITE" id="PS00060">
    <property type="entry name" value="ADH_IRON_2"/>
    <property type="match status" value="1"/>
</dbReference>
<name>A0A0M6WXW0_9FIRM</name>
<accession>A0A0M6WXW0</accession>
<dbReference type="PANTHER" id="PTHR11496">
    <property type="entry name" value="ALCOHOL DEHYDROGENASE"/>
    <property type="match status" value="1"/>
</dbReference>
<reference evidence="7 9" key="4">
    <citation type="submission" date="2019-09" db="EMBL/GenBank/DDBJ databases">
        <title>Strain-level analysis of Eubacterium rectale using genomes from metagenomes.</title>
        <authorList>
            <person name="Karcher N."/>
            <person name="Segata N."/>
        </authorList>
    </citation>
    <scope>NUCLEOTIDE SEQUENCE [LARGE SCALE GENOMIC DNA]</scope>
    <source>
        <strain evidence="7 9">T3WBe13</strain>
    </source>
</reference>
<evidence type="ECO:0000256" key="3">
    <source>
        <dbReference type="ARBA" id="ARBA00023027"/>
    </source>
</evidence>
<dbReference type="FunFam" id="3.40.50.1970:FF:000003">
    <property type="entry name" value="Alcohol dehydrogenase, iron-containing"/>
    <property type="match status" value="1"/>
</dbReference>
<evidence type="ECO:0000256" key="2">
    <source>
        <dbReference type="ARBA" id="ARBA00023002"/>
    </source>
</evidence>
<dbReference type="Pfam" id="PF25137">
    <property type="entry name" value="ADH_Fe_C"/>
    <property type="match status" value="1"/>
</dbReference>
<keyword evidence="3" id="KW-0520">NAD</keyword>
<evidence type="ECO:0000313" key="6">
    <source>
        <dbReference type="EMBL" id="CRL42435.1"/>
    </source>
</evidence>
<evidence type="ECO:0000256" key="1">
    <source>
        <dbReference type="ARBA" id="ARBA00007358"/>
    </source>
</evidence>
<dbReference type="Proteomes" id="UP000324327">
    <property type="component" value="Unassembled WGS sequence"/>
</dbReference>
<evidence type="ECO:0000313" key="7">
    <source>
        <dbReference type="EMBL" id="TYL60880.1"/>
    </source>
</evidence>
<dbReference type="Pfam" id="PF00465">
    <property type="entry name" value="Fe-ADH"/>
    <property type="match status" value="1"/>
</dbReference>
<evidence type="ECO:0000313" key="9">
    <source>
        <dbReference type="Proteomes" id="UP000324327"/>
    </source>
</evidence>
<dbReference type="GO" id="GO:0004022">
    <property type="term" value="F:alcohol dehydrogenase (NAD+) activity"/>
    <property type="evidence" value="ECO:0007669"/>
    <property type="project" value="UniProtKB-ARBA"/>
</dbReference>
<reference evidence="8" key="2">
    <citation type="submission" date="2015-05" db="EMBL/GenBank/DDBJ databases">
        <authorList>
            <consortium name="Pathogen Informatics"/>
        </authorList>
    </citation>
    <scope>NUCLEOTIDE SEQUENCE [LARGE SCALE GENOMIC DNA]</scope>
    <source>
        <strain evidence="8">T1-815</strain>
    </source>
</reference>
<organism evidence="6 8">
    <name type="scientific">Agathobacter rectalis</name>
    <dbReference type="NCBI Taxonomy" id="39491"/>
    <lineage>
        <taxon>Bacteria</taxon>
        <taxon>Bacillati</taxon>
        <taxon>Bacillota</taxon>
        <taxon>Clostridia</taxon>
        <taxon>Lachnospirales</taxon>
        <taxon>Lachnospiraceae</taxon>
        <taxon>Agathobacter</taxon>
    </lineage>
</organism>
<dbReference type="FunFam" id="1.20.1090.10:FF:000001">
    <property type="entry name" value="Aldehyde-alcohol dehydrogenase"/>
    <property type="match status" value="1"/>
</dbReference>
<keyword evidence="2" id="KW-0560">Oxidoreductase</keyword>
<dbReference type="AlphaFoldDB" id="A0A0M6WXW0"/>
<dbReference type="InterPro" id="IPR001670">
    <property type="entry name" value="ADH_Fe/GldA"/>
</dbReference>
<reference evidence="7 9" key="3">
    <citation type="submission" date="2019-08" db="EMBL/GenBank/DDBJ databases">
        <authorList>
            <person name="Duncan S."/>
            <person name="Walker A."/>
        </authorList>
    </citation>
    <scope>NUCLEOTIDE SEQUENCE [LARGE SCALE GENOMIC DNA]</scope>
    <source>
        <strain evidence="7 9">T3WBe13</strain>
    </source>
</reference>
<dbReference type="PANTHER" id="PTHR11496:SF102">
    <property type="entry name" value="ALCOHOL DEHYDROGENASE 4"/>
    <property type="match status" value="1"/>
</dbReference>
<dbReference type="InterPro" id="IPR039697">
    <property type="entry name" value="Alcohol_dehydrogenase_Fe"/>
</dbReference>